<keyword evidence="1" id="KW-0472">Membrane</keyword>
<dbReference type="Proteomes" id="UP000535078">
    <property type="component" value="Unassembled WGS sequence"/>
</dbReference>
<protein>
    <submittedName>
        <fullName evidence="2">Uncharacterized membrane protein YidH (DUF202 family)</fullName>
    </submittedName>
</protein>
<evidence type="ECO:0000256" key="1">
    <source>
        <dbReference type="SAM" id="Phobius"/>
    </source>
</evidence>
<evidence type="ECO:0000313" key="2">
    <source>
        <dbReference type="EMBL" id="NJB91274.1"/>
    </source>
</evidence>
<proteinExistence type="predicted"/>
<reference evidence="2 3" key="1">
    <citation type="submission" date="2020-03" db="EMBL/GenBank/DDBJ databases">
        <title>Genomic Encyclopedia of Type Strains, Phase IV (KMG-IV): sequencing the most valuable type-strain genomes for metagenomic binning, comparative biology and taxonomic classification.</title>
        <authorList>
            <person name="Goeker M."/>
        </authorList>
    </citation>
    <scope>NUCLEOTIDE SEQUENCE [LARGE SCALE GENOMIC DNA]</scope>
    <source>
        <strain evidence="2 3">DSM 25229</strain>
    </source>
</reference>
<keyword evidence="1" id="KW-0812">Transmembrane</keyword>
<keyword evidence="1" id="KW-1133">Transmembrane helix</keyword>
<dbReference type="AlphaFoldDB" id="A0A7X5XUM0"/>
<keyword evidence="3" id="KW-1185">Reference proteome</keyword>
<evidence type="ECO:0000313" key="3">
    <source>
        <dbReference type="Proteomes" id="UP000535078"/>
    </source>
</evidence>
<sequence length="49" mass="5857">MTEKPDLEPFDEAEYRRRQRSRANMMAWMLGALAILFFFITIAKMQIFA</sequence>
<dbReference type="EMBL" id="JAATIT010000005">
    <property type="protein sequence ID" value="NJB91274.1"/>
    <property type="molecule type" value="Genomic_DNA"/>
</dbReference>
<organism evidence="2 3">
    <name type="scientific">Sphingopyxis italica</name>
    <dbReference type="NCBI Taxonomy" id="1129133"/>
    <lineage>
        <taxon>Bacteria</taxon>
        <taxon>Pseudomonadati</taxon>
        <taxon>Pseudomonadota</taxon>
        <taxon>Alphaproteobacteria</taxon>
        <taxon>Sphingomonadales</taxon>
        <taxon>Sphingomonadaceae</taxon>
        <taxon>Sphingopyxis</taxon>
    </lineage>
</organism>
<dbReference type="RefSeq" id="WP_167922640.1">
    <property type="nucleotide sequence ID" value="NZ_JAATIT010000005.1"/>
</dbReference>
<gene>
    <name evidence="2" type="ORF">GGR90_003483</name>
</gene>
<name>A0A7X5XUM0_9SPHN</name>
<comment type="caution">
    <text evidence="2">The sequence shown here is derived from an EMBL/GenBank/DDBJ whole genome shotgun (WGS) entry which is preliminary data.</text>
</comment>
<feature type="transmembrane region" description="Helical" evidence="1">
    <location>
        <begin position="26"/>
        <end position="47"/>
    </location>
</feature>
<accession>A0A7X5XUM0</accession>